<reference evidence="13 14" key="1">
    <citation type="submission" date="2020-07" db="EMBL/GenBank/DDBJ databases">
        <title>Sequencing the genomes of 1000 actinobacteria strains.</title>
        <authorList>
            <person name="Klenk H.-P."/>
        </authorList>
    </citation>
    <scope>NUCLEOTIDE SEQUENCE [LARGE SCALE GENOMIC DNA]</scope>
    <source>
        <strain evidence="13 14">DSM 19970</strain>
    </source>
</reference>
<dbReference type="RefSeq" id="WP_062075329.1">
    <property type="nucleotide sequence ID" value="NZ_BBRC01000007.1"/>
</dbReference>
<gene>
    <name evidence="13" type="ORF">BKA03_001200</name>
</gene>
<evidence type="ECO:0000256" key="9">
    <source>
        <dbReference type="ARBA" id="ARBA00023125"/>
    </source>
</evidence>
<dbReference type="PANTHER" id="PTHR33202:SF2">
    <property type="entry name" value="FERRIC UPTAKE REGULATION PROTEIN"/>
    <property type="match status" value="1"/>
</dbReference>
<dbReference type="GO" id="GO:0045892">
    <property type="term" value="P:negative regulation of DNA-templated transcription"/>
    <property type="evidence" value="ECO:0007669"/>
    <property type="project" value="TreeGrafter"/>
</dbReference>
<dbReference type="Pfam" id="PF01475">
    <property type="entry name" value="FUR"/>
    <property type="match status" value="1"/>
</dbReference>
<keyword evidence="7 11" id="KW-0862">Zinc</keyword>
<dbReference type="InterPro" id="IPR043135">
    <property type="entry name" value="Fur_C"/>
</dbReference>
<evidence type="ECO:0000256" key="3">
    <source>
        <dbReference type="ARBA" id="ARBA00011738"/>
    </source>
</evidence>
<keyword evidence="8" id="KW-0805">Transcription regulation</keyword>
<feature type="binding site" evidence="11">
    <location>
        <position position="82"/>
    </location>
    <ligand>
        <name>Zn(2+)</name>
        <dbReference type="ChEBI" id="CHEBI:29105"/>
    </ligand>
</feature>
<dbReference type="Proteomes" id="UP000547973">
    <property type="component" value="Unassembled WGS sequence"/>
</dbReference>
<comment type="subcellular location">
    <subcellularLocation>
        <location evidence="1">Cytoplasm</location>
    </subcellularLocation>
</comment>
<accession>A0A7Y9ZD02</accession>
<comment type="cofactor">
    <cofactor evidence="11">
        <name>Zn(2+)</name>
        <dbReference type="ChEBI" id="CHEBI:29105"/>
    </cofactor>
    <text evidence="11">Binds 1 zinc ion per subunit.</text>
</comment>
<dbReference type="Gene3D" id="1.10.10.10">
    <property type="entry name" value="Winged helix-like DNA-binding domain superfamily/Winged helix DNA-binding domain"/>
    <property type="match status" value="1"/>
</dbReference>
<keyword evidence="4" id="KW-0963">Cytoplasm</keyword>
<keyword evidence="14" id="KW-1185">Reference proteome</keyword>
<keyword evidence="10" id="KW-0804">Transcription</keyword>
<evidence type="ECO:0000256" key="12">
    <source>
        <dbReference type="PIRSR" id="PIRSR602481-2"/>
    </source>
</evidence>
<comment type="cofactor">
    <cofactor evidence="12">
        <name>Mn(2+)</name>
        <dbReference type="ChEBI" id="CHEBI:29035"/>
    </cofactor>
    <cofactor evidence="12">
        <name>Fe(2+)</name>
        <dbReference type="ChEBI" id="CHEBI:29033"/>
    </cofactor>
    <text evidence="12">Binds 1 Mn(2+) or Fe(2+) ion per subunit.</text>
</comment>
<comment type="caution">
    <text evidence="13">The sequence shown here is derived from an EMBL/GenBank/DDBJ whole genome shotgun (WGS) entry which is preliminary data.</text>
</comment>
<protein>
    <submittedName>
        <fullName evidence="13">Fur family ferric uptake transcriptional regulator</fullName>
    </submittedName>
</protein>
<dbReference type="PANTHER" id="PTHR33202">
    <property type="entry name" value="ZINC UPTAKE REGULATION PROTEIN"/>
    <property type="match status" value="1"/>
</dbReference>
<dbReference type="GO" id="GO:0003700">
    <property type="term" value="F:DNA-binding transcription factor activity"/>
    <property type="evidence" value="ECO:0007669"/>
    <property type="project" value="InterPro"/>
</dbReference>
<dbReference type="OrthoDB" id="8659436at2"/>
<evidence type="ECO:0000256" key="11">
    <source>
        <dbReference type="PIRSR" id="PIRSR602481-1"/>
    </source>
</evidence>
<evidence type="ECO:0000256" key="6">
    <source>
        <dbReference type="ARBA" id="ARBA00022723"/>
    </source>
</evidence>
<comment type="subunit">
    <text evidence="3">Homodimer.</text>
</comment>
<evidence type="ECO:0000256" key="5">
    <source>
        <dbReference type="ARBA" id="ARBA00022491"/>
    </source>
</evidence>
<dbReference type="InterPro" id="IPR036388">
    <property type="entry name" value="WH-like_DNA-bd_sf"/>
</dbReference>
<evidence type="ECO:0000256" key="7">
    <source>
        <dbReference type="ARBA" id="ARBA00022833"/>
    </source>
</evidence>
<dbReference type="InterPro" id="IPR036390">
    <property type="entry name" value="WH_DNA-bd_sf"/>
</dbReference>
<evidence type="ECO:0000256" key="2">
    <source>
        <dbReference type="ARBA" id="ARBA00007957"/>
    </source>
</evidence>
<dbReference type="Gene3D" id="3.30.1490.190">
    <property type="match status" value="1"/>
</dbReference>
<evidence type="ECO:0000256" key="1">
    <source>
        <dbReference type="ARBA" id="ARBA00004496"/>
    </source>
</evidence>
<dbReference type="GO" id="GO:0008270">
    <property type="term" value="F:zinc ion binding"/>
    <property type="evidence" value="ECO:0007669"/>
    <property type="project" value="TreeGrafter"/>
</dbReference>
<keyword evidence="6 11" id="KW-0479">Metal-binding</keyword>
<dbReference type="SUPFAM" id="SSF46785">
    <property type="entry name" value="Winged helix' DNA-binding domain"/>
    <property type="match status" value="1"/>
</dbReference>
<keyword evidence="5" id="KW-0678">Repressor</keyword>
<dbReference type="GO" id="GO:0000976">
    <property type="term" value="F:transcription cis-regulatory region binding"/>
    <property type="evidence" value="ECO:0007669"/>
    <property type="project" value="TreeGrafter"/>
</dbReference>
<keyword evidence="12" id="KW-0408">Iron</keyword>
<feature type="binding site" evidence="11">
    <location>
        <position position="119"/>
    </location>
    <ligand>
        <name>Zn(2+)</name>
        <dbReference type="ChEBI" id="CHEBI:29105"/>
    </ligand>
</feature>
<dbReference type="GO" id="GO:1900376">
    <property type="term" value="P:regulation of secondary metabolite biosynthetic process"/>
    <property type="evidence" value="ECO:0007669"/>
    <property type="project" value="TreeGrafter"/>
</dbReference>
<dbReference type="AlphaFoldDB" id="A0A7Y9ZD02"/>
<feature type="binding site" evidence="12">
    <location>
        <position position="94"/>
    </location>
    <ligand>
        <name>Fe cation</name>
        <dbReference type="ChEBI" id="CHEBI:24875"/>
    </ligand>
</feature>
<evidence type="ECO:0000313" key="13">
    <source>
        <dbReference type="EMBL" id="NYI41081.1"/>
    </source>
</evidence>
<dbReference type="EMBL" id="JACBZO010000001">
    <property type="protein sequence ID" value="NYI41081.1"/>
    <property type="molecule type" value="Genomic_DNA"/>
</dbReference>
<dbReference type="InterPro" id="IPR002481">
    <property type="entry name" value="FUR"/>
</dbReference>
<organism evidence="13 14">
    <name type="scientific">Demequina lutea</name>
    <dbReference type="NCBI Taxonomy" id="431489"/>
    <lineage>
        <taxon>Bacteria</taxon>
        <taxon>Bacillati</taxon>
        <taxon>Actinomycetota</taxon>
        <taxon>Actinomycetes</taxon>
        <taxon>Micrococcales</taxon>
        <taxon>Demequinaceae</taxon>
        <taxon>Demequina</taxon>
    </lineage>
</organism>
<proteinExistence type="inferred from homology"/>
<feature type="binding site" evidence="11">
    <location>
        <position position="122"/>
    </location>
    <ligand>
        <name>Zn(2+)</name>
        <dbReference type="ChEBI" id="CHEBI:29105"/>
    </ligand>
</feature>
<dbReference type="GO" id="GO:0005829">
    <property type="term" value="C:cytosol"/>
    <property type="evidence" value="ECO:0007669"/>
    <property type="project" value="TreeGrafter"/>
</dbReference>
<feature type="binding site" evidence="12">
    <location>
        <position position="73"/>
    </location>
    <ligand>
        <name>Fe cation</name>
        <dbReference type="ChEBI" id="CHEBI:24875"/>
    </ligand>
</feature>
<keyword evidence="9" id="KW-0238">DNA-binding</keyword>
<evidence type="ECO:0000256" key="4">
    <source>
        <dbReference type="ARBA" id="ARBA00022490"/>
    </source>
</evidence>
<evidence type="ECO:0000313" key="14">
    <source>
        <dbReference type="Proteomes" id="UP000547973"/>
    </source>
</evidence>
<sequence length="127" mass="14029">MTKQRAAIVEVLAEGGFRSAQDWHDLLRHDGSPIGLATVYRALQALAETGEVDSVLTDTGETLYRRCDSATSHHHHLRCRECGAAEDVDIPTFEAWATEVAAKHGYAHIEHTVEFTGVCKNCVQRGR</sequence>
<name>A0A7Y9ZD02_9MICO</name>
<comment type="similarity">
    <text evidence="2">Belongs to the Fur family.</text>
</comment>
<dbReference type="CDD" id="cd07153">
    <property type="entry name" value="Fur_like"/>
    <property type="match status" value="1"/>
</dbReference>
<evidence type="ECO:0000256" key="8">
    <source>
        <dbReference type="ARBA" id="ARBA00023015"/>
    </source>
</evidence>
<feature type="binding site" evidence="12">
    <location>
        <position position="111"/>
    </location>
    <ligand>
        <name>Fe cation</name>
        <dbReference type="ChEBI" id="CHEBI:24875"/>
    </ligand>
</feature>
<evidence type="ECO:0000256" key="10">
    <source>
        <dbReference type="ARBA" id="ARBA00023163"/>
    </source>
</evidence>
<feature type="binding site" evidence="11">
    <location>
        <position position="79"/>
    </location>
    <ligand>
        <name>Zn(2+)</name>
        <dbReference type="ChEBI" id="CHEBI:29105"/>
    </ligand>
</feature>